<dbReference type="AlphaFoldDB" id="A0A813G5L5"/>
<protein>
    <recommendedName>
        <fullName evidence="5">Sugar transporter SWEET</fullName>
    </recommendedName>
</protein>
<feature type="region of interest" description="Disordered" evidence="1">
    <location>
        <begin position="225"/>
        <end position="246"/>
    </location>
</feature>
<keyword evidence="2" id="KW-1133">Transmembrane helix</keyword>
<sequence>MDTSPWPMFFGCNLFWCCYSFLLGDVWLFAAAAPAAMMWLFFCLSAVRLLAQEEGETLVVNGGAWDGVLFSHSKTIDLKQLSKRYRHSCIQNLELGVMAWTSSALVATFCCSPWNIRELEHWETILDPKARLFVMMVLCGLSSLRLYTGPVARLWAIVKLRDASTVFVPLVLTMLISTFIWCGYGLVTDNLSLYAPNAVGVFVPILQLLLRGIFGAPASAATSASKKESETTTAKGGKEAGASDVASTSLTGEAGASDVASTSMAGDDALSDITNNSDTNTMMVVELKLLLPDLTDRLKEQGIYEDYLN</sequence>
<dbReference type="InterPro" id="IPR004316">
    <property type="entry name" value="SWEET_rpt"/>
</dbReference>
<dbReference type="GO" id="GO:0016020">
    <property type="term" value="C:membrane"/>
    <property type="evidence" value="ECO:0007669"/>
    <property type="project" value="InterPro"/>
</dbReference>
<feature type="transmembrane region" description="Helical" evidence="2">
    <location>
        <begin position="128"/>
        <end position="147"/>
    </location>
</feature>
<dbReference type="Pfam" id="PF03083">
    <property type="entry name" value="MtN3_slv"/>
    <property type="match status" value="1"/>
</dbReference>
<feature type="transmembrane region" description="Helical" evidence="2">
    <location>
        <begin position="93"/>
        <end position="116"/>
    </location>
</feature>
<organism evidence="3 4">
    <name type="scientific">Polarella glacialis</name>
    <name type="common">Dinoflagellate</name>
    <dbReference type="NCBI Taxonomy" id="89957"/>
    <lineage>
        <taxon>Eukaryota</taxon>
        <taxon>Sar</taxon>
        <taxon>Alveolata</taxon>
        <taxon>Dinophyceae</taxon>
        <taxon>Suessiales</taxon>
        <taxon>Suessiaceae</taxon>
        <taxon>Polarella</taxon>
    </lineage>
</organism>
<keyword evidence="2" id="KW-0812">Transmembrane</keyword>
<gene>
    <name evidence="3" type="ORF">PGLA1383_LOCUS39109</name>
</gene>
<dbReference type="OrthoDB" id="409725at2759"/>
<dbReference type="Gene3D" id="1.20.1280.290">
    <property type="match status" value="1"/>
</dbReference>
<keyword evidence="2" id="KW-0472">Membrane</keyword>
<evidence type="ECO:0000256" key="1">
    <source>
        <dbReference type="SAM" id="MobiDB-lite"/>
    </source>
</evidence>
<name>A0A813G5L5_POLGL</name>
<accession>A0A813G5L5</accession>
<feature type="transmembrane region" description="Helical" evidence="2">
    <location>
        <begin position="167"/>
        <end position="187"/>
    </location>
</feature>
<feature type="transmembrane region" description="Helical" evidence="2">
    <location>
        <begin position="193"/>
        <end position="210"/>
    </location>
</feature>
<comment type="caution">
    <text evidence="3">The sequence shown here is derived from an EMBL/GenBank/DDBJ whole genome shotgun (WGS) entry which is preliminary data.</text>
</comment>
<dbReference type="Proteomes" id="UP000654075">
    <property type="component" value="Unassembled WGS sequence"/>
</dbReference>
<dbReference type="EMBL" id="CAJNNV010027776">
    <property type="protein sequence ID" value="CAE8621590.1"/>
    <property type="molecule type" value="Genomic_DNA"/>
</dbReference>
<proteinExistence type="predicted"/>
<evidence type="ECO:0000313" key="4">
    <source>
        <dbReference type="Proteomes" id="UP000654075"/>
    </source>
</evidence>
<evidence type="ECO:0008006" key="5">
    <source>
        <dbReference type="Google" id="ProtNLM"/>
    </source>
</evidence>
<keyword evidence="4" id="KW-1185">Reference proteome</keyword>
<evidence type="ECO:0000313" key="3">
    <source>
        <dbReference type="EMBL" id="CAE8621590.1"/>
    </source>
</evidence>
<feature type="transmembrane region" description="Helical" evidence="2">
    <location>
        <begin position="26"/>
        <end position="47"/>
    </location>
</feature>
<reference evidence="3" key="1">
    <citation type="submission" date="2021-02" db="EMBL/GenBank/DDBJ databases">
        <authorList>
            <person name="Dougan E. K."/>
            <person name="Rhodes N."/>
            <person name="Thang M."/>
            <person name="Chan C."/>
        </authorList>
    </citation>
    <scope>NUCLEOTIDE SEQUENCE</scope>
</reference>
<evidence type="ECO:0000256" key="2">
    <source>
        <dbReference type="SAM" id="Phobius"/>
    </source>
</evidence>